<name>J3PHX5_GAET3</name>
<dbReference type="VEuPathDB" id="FungiDB:GGTG_13106"/>
<reference evidence="2" key="3">
    <citation type="submission" date="2010-09" db="EMBL/GenBank/DDBJ databases">
        <title>Annotation of Gaeumannomyces graminis var. tritici R3-111a-1.</title>
        <authorList>
            <consortium name="The Broad Institute Genome Sequencing Platform"/>
            <person name="Ma L.-J."/>
            <person name="Dead R."/>
            <person name="Young S.K."/>
            <person name="Zeng Q."/>
            <person name="Gargeya S."/>
            <person name="Fitzgerald M."/>
            <person name="Haas B."/>
            <person name="Abouelleil A."/>
            <person name="Alvarado L."/>
            <person name="Arachchi H.M."/>
            <person name="Berlin A."/>
            <person name="Brown A."/>
            <person name="Chapman S.B."/>
            <person name="Chen Z."/>
            <person name="Dunbar C."/>
            <person name="Freedman E."/>
            <person name="Gearin G."/>
            <person name="Gellesch M."/>
            <person name="Goldberg J."/>
            <person name="Griggs A."/>
            <person name="Gujja S."/>
            <person name="Heiman D."/>
            <person name="Howarth C."/>
            <person name="Larson L."/>
            <person name="Lui A."/>
            <person name="MacDonald P.J.P."/>
            <person name="Mehta T."/>
            <person name="Montmayeur A."/>
            <person name="Murphy C."/>
            <person name="Neiman D."/>
            <person name="Pearson M."/>
            <person name="Priest M."/>
            <person name="Roberts A."/>
            <person name="Saif S."/>
            <person name="Shea T."/>
            <person name="Shenoy N."/>
            <person name="Sisk P."/>
            <person name="Stolte C."/>
            <person name="Sykes S."/>
            <person name="Yandava C."/>
            <person name="Wortman J."/>
            <person name="Nusbaum C."/>
            <person name="Birren B."/>
        </authorList>
    </citation>
    <scope>NUCLEOTIDE SEQUENCE</scope>
    <source>
        <strain evidence="2">R3-111a-1</strain>
    </source>
</reference>
<evidence type="ECO:0000313" key="2">
    <source>
        <dbReference type="EMBL" id="EJT69487.1"/>
    </source>
</evidence>
<feature type="compositionally biased region" description="Low complexity" evidence="1">
    <location>
        <begin position="1"/>
        <end position="17"/>
    </location>
</feature>
<reference evidence="4" key="1">
    <citation type="submission" date="2010-07" db="EMBL/GenBank/DDBJ databases">
        <title>The genome sequence of Gaeumannomyces graminis var. tritici strain R3-111a-1.</title>
        <authorList>
            <consortium name="The Broad Institute Genome Sequencing Platform"/>
            <person name="Ma L.-J."/>
            <person name="Dead R."/>
            <person name="Young S."/>
            <person name="Zeng Q."/>
            <person name="Koehrsen M."/>
            <person name="Alvarado L."/>
            <person name="Berlin A."/>
            <person name="Chapman S.B."/>
            <person name="Chen Z."/>
            <person name="Freedman E."/>
            <person name="Gellesch M."/>
            <person name="Goldberg J."/>
            <person name="Griggs A."/>
            <person name="Gujja S."/>
            <person name="Heilman E.R."/>
            <person name="Heiman D."/>
            <person name="Hepburn T."/>
            <person name="Howarth C."/>
            <person name="Jen D."/>
            <person name="Larson L."/>
            <person name="Mehta T."/>
            <person name="Neiman D."/>
            <person name="Pearson M."/>
            <person name="Roberts A."/>
            <person name="Saif S."/>
            <person name="Shea T."/>
            <person name="Shenoy N."/>
            <person name="Sisk P."/>
            <person name="Stolte C."/>
            <person name="Sykes S."/>
            <person name="Walk T."/>
            <person name="White J."/>
            <person name="Yandava C."/>
            <person name="Haas B."/>
            <person name="Nusbaum C."/>
            <person name="Birren B."/>
        </authorList>
    </citation>
    <scope>NUCLEOTIDE SEQUENCE [LARGE SCALE GENOMIC DNA]</scope>
    <source>
        <strain evidence="4">R3-111a-1</strain>
    </source>
</reference>
<dbReference type="AlphaFoldDB" id="J3PHX5"/>
<reference evidence="3" key="5">
    <citation type="submission" date="2018-04" db="UniProtKB">
        <authorList>
            <consortium name="EnsemblFungi"/>
        </authorList>
    </citation>
    <scope>IDENTIFICATION</scope>
    <source>
        <strain evidence="3">R3-111a-1</strain>
    </source>
</reference>
<dbReference type="EMBL" id="GL385404">
    <property type="protein sequence ID" value="EJT69487.1"/>
    <property type="molecule type" value="Genomic_DNA"/>
</dbReference>
<feature type="region of interest" description="Disordered" evidence="1">
    <location>
        <begin position="1"/>
        <end position="30"/>
    </location>
</feature>
<proteinExistence type="predicted"/>
<evidence type="ECO:0000313" key="3">
    <source>
        <dbReference type="EnsemblFungi" id="EJT69487"/>
    </source>
</evidence>
<dbReference type="HOGENOM" id="CLU_2236750_0_0_1"/>
<organism evidence="2">
    <name type="scientific">Gaeumannomyces tritici (strain R3-111a-1)</name>
    <name type="common">Wheat and barley take-all root rot fungus</name>
    <name type="synonym">Gaeumannomyces graminis var. tritici</name>
    <dbReference type="NCBI Taxonomy" id="644352"/>
    <lineage>
        <taxon>Eukaryota</taxon>
        <taxon>Fungi</taxon>
        <taxon>Dikarya</taxon>
        <taxon>Ascomycota</taxon>
        <taxon>Pezizomycotina</taxon>
        <taxon>Sordariomycetes</taxon>
        <taxon>Sordariomycetidae</taxon>
        <taxon>Magnaporthales</taxon>
        <taxon>Magnaporthaceae</taxon>
        <taxon>Gaeumannomyces</taxon>
    </lineage>
</organism>
<dbReference type="RefSeq" id="XP_009229272.1">
    <property type="nucleotide sequence ID" value="XM_009231008.1"/>
</dbReference>
<accession>J3PHX5</accession>
<dbReference type="Proteomes" id="UP000006039">
    <property type="component" value="Unassembled WGS sequence"/>
</dbReference>
<sequence>MTASRSTPATTPSSSPPGDHALPTTPDKPRRYLYRRLVLNGPHTCDDVREPRHLEPRRNVQQSTGVHVSTSTLRDKLRWLTLALTCRDRPRRLPMLPLPTSISRP</sequence>
<gene>
    <name evidence="3" type="primary">20353564</name>
    <name evidence="2" type="ORF">GGTG_13106</name>
</gene>
<dbReference type="GeneID" id="20353564"/>
<reference evidence="2" key="2">
    <citation type="submission" date="2010-07" db="EMBL/GenBank/DDBJ databases">
        <authorList>
            <consortium name="The Broad Institute Genome Sequencing Platform"/>
            <consortium name="Broad Institute Genome Sequencing Center for Infectious Disease"/>
            <person name="Ma L.-J."/>
            <person name="Dead R."/>
            <person name="Young S."/>
            <person name="Zeng Q."/>
            <person name="Koehrsen M."/>
            <person name="Alvarado L."/>
            <person name="Berlin A."/>
            <person name="Chapman S.B."/>
            <person name="Chen Z."/>
            <person name="Freedman E."/>
            <person name="Gellesch M."/>
            <person name="Goldberg J."/>
            <person name="Griggs A."/>
            <person name="Gujja S."/>
            <person name="Heilman E.R."/>
            <person name="Heiman D."/>
            <person name="Hepburn T."/>
            <person name="Howarth C."/>
            <person name="Jen D."/>
            <person name="Larson L."/>
            <person name="Mehta T."/>
            <person name="Neiman D."/>
            <person name="Pearson M."/>
            <person name="Roberts A."/>
            <person name="Saif S."/>
            <person name="Shea T."/>
            <person name="Shenoy N."/>
            <person name="Sisk P."/>
            <person name="Stolte C."/>
            <person name="Sykes S."/>
            <person name="Walk T."/>
            <person name="White J."/>
            <person name="Yandava C."/>
            <person name="Haas B."/>
            <person name="Nusbaum C."/>
            <person name="Birren B."/>
        </authorList>
    </citation>
    <scope>NUCLEOTIDE SEQUENCE</scope>
    <source>
        <strain evidence="2">R3-111a-1</strain>
    </source>
</reference>
<evidence type="ECO:0000313" key="4">
    <source>
        <dbReference type="Proteomes" id="UP000006039"/>
    </source>
</evidence>
<evidence type="ECO:0000256" key="1">
    <source>
        <dbReference type="SAM" id="MobiDB-lite"/>
    </source>
</evidence>
<protein>
    <submittedName>
        <fullName evidence="2 3">Uncharacterized protein</fullName>
    </submittedName>
</protein>
<reference evidence="3" key="4">
    <citation type="journal article" date="2015" name="G3 (Bethesda)">
        <title>Genome sequences of three phytopathogenic species of the Magnaporthaceae family of fungi.</title>
        <authorList>
            <person name="Okagaki L.H."/>
            <person name="Nunes C.C."/>
            <person name="Sailsbery J."/>
            <person name="Clay B."/>
            <person name="Brown D."/>
            <person name="John T."/>
            <person name="Oh Y."/>
            <person name="Young N."/>
            <person name="Fitzgerald M."/>
            <person name="Haas B.J."/>
            <person name="Zeng Q."/>
            <person name="Young S."/>
            <person name="Adiconis X."/>
            <person name="Fan L."/>
            <person name="Levin J.Z."/>
            <person name="Mitchell T.K."/>
            <person name="Okubara P.A."/>
            <person name="Farman M.L."/>
            <person name="Kohn L.M."/>
            <person name="Birren B."/>
            <person name="Ma L.-J."/>
            <person name="Dean R.A."/>
        </authorList>
    </citation>
    <scope>NUCLEOTIDE SEQUENCE</scope>
    <source>
        <strain evidence="3">R3-111a-1</strain>
    </source>
</reference>
<dbReference type="EnsemblFungi" id="EJT69487">
    <property type="protein sequence ID" value="EJT69487"/>
    <property type="gene ID" value="GGTG_13106"/>
</dbReference>
<keyword evidence="4" id="KW-1185">Reference proteome</keyword>